<protein>
    <submittedName>
        <fullName evidence="5">YCF48-related protein</fullName>
    </submittedName>
</protein>
<sequence length="328" mass="35491">MKKSLLLLLAAFAIIQVQAQQVQIVVQGSKTSLRGLSIKGKSIWVSGSGGTVGRSVDEGETWQWQIIGGYEKTEFRDIEALDEKTAVVMGIASPAYILKTSDGGQNWTKVYENRDSAMFLDAMTFKNAKEGMVVGDPINNKIFVAQTKDGGNSWQPTNQLSLPNAQPGEAFFAASGSNIIWSRLGYCIVSGGAASRFFTKNKAINLPTTQGQQMTGANGIAAQDNLLLVASGNYNDRDKRDSAFVYSHDGGKTWRLPDIMPAGYRSAVCFTGRNMAITCGITGIDISKDGGRHWKQISKEGFNTCAYDKANNAVYFVGNNGRVGKLQL</sequence>
<evidence type="ECO:0000313" key="6">
    <source>
        <dbReference type="Proteomes" id="UP001325680"/>
    </source>
</evidence>
<evidence type="ECO:0000313" key="5">
    <source>
        <dbReference type="EMBL" id="WQD38486.1"/>
    </source>
</evidence>
<dbReference type="InterPro" id="IPR028203">
    <property type="entry name" value="PSII_CF48-like_dom"/>
</dbReference>
<keyword evidence="1" id="KW-0602">Photosynthesis</keyword>
<dbReference type="InterPro" id="IPR015943">
    <property type="entry name" value="WD40/YVTN_repeat-like_dom_sf"/>
</dbReference>
<feature type="chain" id="PRO_5046566973" evidence="3">
    <location>
        <begin position="20"/>
        <end position="328"/>
    </location>
</feature>
<dbReference type="Pfam" id="PF02012">
    <property type="entry name" value="BNR"/>
    <property type="match status" value="1"/>
</dbReference>
<dbReference type="SUPFAM" id="SSF50939">
    <property type="entry name" value="Sialidases"/>
    <property type="match status" value="1"/>
</dbReference>
<evidence type="ECO:0000256" key="1">
    <source>
        <dbReference type="ARBA" id="ARBA00022531"/>
    </source>
</evidence>
<proteinExistence type="predicted"/>
<evidence type="ECO:0000256" key="2">
    <source>
        <dbReference type="ARBA" id="ARBA00023276"/>
    </source>
</evidence>
<keyword evidence="2" id="KW-0604">Photosystem II</keyword>
<name>A0ABZ0W8V1_9BACT</name>
<dbReference type="PANTHER" id="PTHR47199:SF2">
    <property type="entry name" value="PHOTOSYSTEM II STABILITY_ASSEMBLY FACTOR HCF136, CHLOROPLASTIC"/>
    <property type="match status" value="1"/>
</dbReference>
<feature type="domain" description="Photosynthesis system II assembly factor Ycf48/Hcf136-like" evidence="4">
    <location>
        <begin position="64"/>
        <end position="170"/>
    </location>
</feature>
<dbReference type="Proteomes" id="UP001325680">
    <property type="component" value="Chromosome"/>
</dbReference>
<evidence type="ECO:0000259" key="4">
    <source>
        <dbReference type="Pfam" id="PF14870"/>
    </source>
</evidence>
<reference evidence="5 6" key="1">
    <citation type="submission" date="2023-12" db="EMBL/GenBank/DDBJ databases">
        <title>Genome sequencing and assembly of bacterial species from a model synthetic community.</title>
        <authorList>
            <person name="Hogle S.L."/>
        </authorList>
    </citation>
    <scope>NUCLEOTIDE SEQUENCE [LARGE SCALE GENOMIC DNA]</scope>
    <source>
        <strain evidence="5 6">HAMBI_3031</strain>
    </source>
</reference>
<dbReference type="PANTHER" id="PTHR47199">
    <property type="entry name" value="PHOTOSYSTEM II STABILITY/ASSEMBLY FACTOR HCF136, CHLOROPLASTIC"/>
    <property type="match status" value="1"/>
</dbReference>
<dbReference type="Pfam" id="PF14870">
    <property type="entry name" value="PSII_BNR"/>
    <property type="match status" value="1"/>
</dbReference>
<gene>
    <name evidence="5" type="ORF">U0035_22700</name>
</gene>
<dbReference type="CDD" id="cd15482">
    <property type="entry name" value="Sialidase_non-viral"/>
    <property type="match status" value="1"/>
</dbReference>
<organism evidence="5 6">
    <name type="scientific">Niabella yanshanensis</name>
    <dbReference type="NCBI Taxonomy" id="577386"/>
    <lineage>
        <taxon>Bacteria</taxon>
        <taxon>Pseudomonadati</taxon>
        <taxon>Bacteroidota</taxon>
        <taxon>Chitinophagia</taxon>
        <taxon>Chitinophagales</taxon>
        <taxon>Chitinophagaceae</taxon>
        <taxon>Niabella</taxon>
    </lineage>
</organism>
<dbReference type="InterPro" id="IPR036278">
    <property type="entry name" value="Sialidase_sf"/>
</dbReference>
<dbReference type="EMBL" id="CP139960">
    <property type="protein sequence ID" value="WQD38486.1"/>
    <property type="molecule type" value="Genomic_DNA"/>
</dbReference>
<dbReference type="InterPro" id="IPR002860">
    <property type="entry name" value="BNR_rpt"/>
</dbReference>
<keyword evidence="3" id="KW-0732">Signal</keyword>
<dbReference type="Gene3D" id="2.130.10.10">
    <property type="entry name" value="YVTN repeat-like/Quinoprotein amine dehydrogenase"/>
    <property type="match status" value="2"/>
</dbReference>
<evidence type="ECO:0000256" key="3">
    <source>
        <dbReference type="SAM" id="SignalP"/>
    </source>
</evidence>
<dbReference type="RefSeq" id="WP_114791241.1">
    <property type="nucleotide sequence ID" value="NZ_CP139960.1"/>
</dbReference>
<keyword evidence="6" id="KW-1185">Reference proteome</keyword>
<accession>A0ABZ0W8V1</accession>
<feature type="signal peptide" evidence="3">
    <location>
        <begin position="1"/>
        <end position="19"/>
    </location>
</feature>